<dbReference type="PANTHER" id="PTHR44472">
    <property type="entry name" value="DDB1- AND CUL4-ASSOCIATED FACTOR 4-RELATED"/>
    <property type="match status" value="1"/>
</dbReference>
<protein>
    <submittedName>
        <fullName evidence="3">Myocyte-specific enhancer factor 2d</fullName>
    </submittedName>
</protein>
<gene>
    <name evidence="3" type="ORF">Tdes44962_MAKER00217</name>
</gene>
<dbReference type="AlphaFoldDB" id="A0A9W7SVD7"/>
<accession>A0A9W7SVD7</accession>
<evidence type="ECO:0000313" key="4">
    <source>
        <dbReference type="Proteomes" id="UP001138500"/>
    </source>
</evidence>
<proteinExistence type="predicted"/>
<reference evidence="3 4" key="1">
    <citation type="journal article" date="2018" name="IMA Fungus">
        <title>IMA Genome-F 10: Nine draft genome sequences of Claviceps purpurea s.lat., including C. arundinis, C. humidiphila, and C. cf. spartinae, pseudomolecules for the pitch canker pathogen Fusarium circinatum, draft genome of Davidsoniella eucalypti, Grosmannia galeiformis, Quambalaria eucalypti, and Teratosphaeria destructans.</title>
        <authorList>
            <person name="Wingfield B.D."/>
            <person name="Liu M."/>
            <person name="Nguyen H.D."/>
            <person name="Lane F.A."/>
            <person name="Morgan S.W."/>
            <person name="De Vos L."/>
            <person name="Wilken P.M."/>
            <person name="Duong T.A."/>
            <person name="Aylward J."/>
            <person name="Coetzee M.P."/>
            <person name="Dadej K."/>
            <person name="De Beer Z.W."/>
            <person name="Findlay W."/>
            <person name="Havenga M."/>
            <person name="Kolarik M."/>
            <person name="Menzies J.G."/>
            <person name="Naidoo K."/>
            <person name="Pochopski O."/>
            <person name="Shoukouhi P."/>
            <person name="Santana Q.C."/>
            <person name="Seifert K.A."/>
            <person name="Soal N."/>
            <person name="Steenkamp E.T."/>
            <person name="Tatham C.T."/>
            <person name="van der Nest M.A."/>
            <person name="Wingfield M.J."/>
        </authorList>
    </citation>
    <scope>NUCLEOTIDE SEQUENCE [LARGE SCALE GENOMIC DNA]</scope>
    <source>
        <strain evidence="3">CMW44962</strain>
    </source>
</reference>
<dbReference type="Proteomes" id="UP001138500">
    <property type="component" value="Unassembled WGS sequence"/>
</dbReference>
<evidence type="ECO:0000313" key="3">
    <source>
        <dbReference type="EMBL" id="KAH9832737.1"/>
    </source>
</evidence>
<reference evidence="3 4" key="2">
    <citation type="journal article" date="2021" name="Curr. Genet.">
        <title>Genetic response to nitrogen starvation in the aggressive Eucalyptus foliar pathogen Teratosphaeria destructans.</title>
        <authorList>
            <person name="Havenga M."/>
            <person name="Wingfield B.D."/>
            <person name="Wingfield M.J."/>
            <person name="Dreyer L.L."/>
            <person name="Roets F."/>
            <person name="Aylward J."/>
        </authorList>
    </citation>
    <scope>NUCLEOTIDE SEQUENCE [LARGE SCALE GENOMIC DNA]</scope>
    <source>
        <strain evidence="3">CMW44962</strain>
    </source>
</reference>
<dbReference type="InterPro" id="IPR052254">
    <property type="entry name" value="CUL4-DDB1_E3_ligase_receptor"/>
</dbReference>
<dbReference type="OrthoDB" id="128867at2759"/>
<organism evidence="3 4">
    <name type="scientific">Teratosphaeria destructans</name>
    <dbReference type="NCBI Taxonomy" id="418781"/>
    <lineage>
        <taxon>Eukaryota</taxon>
        <taxon>Fungi</taxon>
        <taxon>Dikarya</taxon>
        <taxon>Ascomycota</taxon>
        <taxon>Pezizomycotina</taxon>
        <taxon>Dothideomycetes</taxon>
        <taxon>Dothideomycetidae</taxon>
        <taxon>Mycosphaerellales</taxon>
        <taxon>Teratosphaeriaceae</taxon>
        <taxon>Teratosphaeria</taxon>
    </lineage>
</organism>
<dbReference type="GO" id="GO:0080008">
    <property type="term" value="C:Cul4-RING E3 ubiquitin ligase complex"/>
    <property type="evidence" value="ECO:0007669"/>
    <property type="project" value="TreeGrafter"/>
</dbReference>
<name>A0A9W7SVD7_9PEZI</name>
<dbReference type="InterPro" id="IPR015943">
    <property type="entry name" value="WD40/YVTN_repeat-like_dom_sf"/>
</dbReference>
<evidence type="ECO:0000256" key="1">
    <source>
        <dbReference type="ARBA" id="ARBA00022574"/>
    </source>
</evidence>
<keyword evidence="4" id="KW-1185">Reference proteome</keyword>
<dbReference type="PANTHER" id="PTHR44472:SF1">
    <property type="entry name" value="DDB1 AND CUL4 ASSOCIATED FACTOR 4"/>
    <property type="match status" value="1"/>
</dbReference>
<keyword evidence="2" id="KW-0677">Repeat</keyword>
<dbReference type="EMBL" id="RIBY02001112">
    <property type="protein sequence ID" value="KAH9832737.1"/>
    <property type="molecule type" value="Genomic_DNA"/>
</dbReference>
<dbReference type="InterPro" id="IPR036322">
    <property type="entry name" value="WD40_repeat_dom_sf"/>
</dbReference>
<sequence>MNADHGGPPPAIPGFFYDAQRGKYFRIQADHKLLDPNSKYSTSKANKVAHERKKRRRVERAALIKSKQTVRRKSVMDRSLASTGFVLKRETGSHNAATELSDRDAFYVSQMRSARIHVAPPNETCKMGSLHDIARTENGEAMIAFAHGNGSSLYRMPKFELAGGTEQTISFHPNDDRRPLAAFSSPMVSLHLGKSSLLDNVDDGFQCTVVTRESRDPGNLFTVSLERTHFTYLKLGLRDGSIWASAASGSRIAIGGTDCIYGIQVSSGSAKFESKLDIPGQSRALDWISHNTVAFGVGSNDEVDKGHRKQQKPSHGVQLWDLRSSGTALRLKRMKPVTGLKARDTSQLLVSDNHRISLFDLRYEKDPILFWNHLHQGPQLQFDTMVNGSIMAALDADNNVQTYSLQSGKAIAALQPPPISTRNEDTHRREALMGKVRWRADDTTLQACQGDSLIVWNYGGLTDDEA</sequence>
<dbReference type="SUPFAM" id="SSF50978">
    <property type="entry name" value="WD40 repeat-like"/>
    <property type="match status" value="1"/>
</dbReference>
<keyword evidence="1" id="KW-0853">WD repeat</keyword>
<dbReference type="Gene3D" id="2.130.10.10">
    <property type="entry name" value="YVTN repeat-like/Quinoprotein amine dehydrogenase"/>
    <property type="match status" value="1"/>
</dbReference>
<comment type="caution">
    <text evidence="3">The sequence shown here is derived from an EMBL/GenBank/DDBJ whole genome shotgun (WGS) entry which is preliminary data.</text>
</comment>
<evidence type="ECO:0000256" key="2">
    <source>
        <dbReference type="ARBA" id="ARBA00022737"/>
    </source>
</evidence>